<dbReference type="EMBL" id="JAHRHJ020000003">
    <property type="protein sequence ID" value="KAH9320453.1"/>
    <property type="molecule type" value="Genomic_DNA"/>
</dbReference>
<feature type="non-terminal residue" evidence="1">
    <location>
        <position position="1"/>
    </location>
</feature>
<dbReference type="AlphaFoldDB" id="A0AA38GET7"/>
<dbReference type="Proteomes" id="UP000824469">
    <property type="component" value="Unassembled WGS sequence"/>
</dbReference>
<evidence type="ECO:0000313" key="2">
    <source>
        <dbReference type="Proteomes" id="UP000824469"/>
    </source>
</evidence>
<sequence>KEEVRYDNRGCSLPASPALPLGIAAAISLSIAQLTANIKGCCTRNPHTVSSPNRSIAIVCLIFS</sequence>
<comment type="caution">
    <text evidence="1">The sequence shown here is derived from an EMBL/GenBank/DDBJ whole genome shotgun (WGS) entry which is preliminary data.</text>
</comment>
<organism evidence="1 2">
    <name type="scientific">Taxus chinensis</name>
    <name type="common">Chinese yew</name>
    <name type="synonym">Taxus wallichiana var. chinensis</name>
    <dbReference type="NCBI Taxonomy" id="29808"/>
    <lineage>
        <taxon>Eukaryota</taxon>
        <taxon>Viridiplantae</taxon>
        <taxon>Streptophyta</taxon>
        <taxon>Embryophyta</taxon>
        <taxon>Tracheophyta</taxon>
        <taxon>Spermatophyta</taxon>
        <taxon>Pinopsida</taxon>
        <taxon>Pinidae</taxon>
        <taxon>Conifers II</taxon>
        <taxon>Cupressales</taxon>
        <taxon>Taxaceae</taxon>
        <taxon>Taxus</taxon>
    </lineage>
</organism>
<keyword evidence="2" id="KW-1185">Reference proteome</keyword>
<proteinExistence type="predicted"/>
<accession>A0AA38GET7</accession>
<name>A0AA38GET7_TAXCH</name>
<gene>
    <name evidence="1" type="ORF">KI387_015092</name>
</gene>
<feature type="non-terminal residue" evidence="1">
    <location>
        <position position="64"/>
    </location>
</feature>
<reference evidence="1 2" key="1">
    <citation type="journal article" date="2021" name="Nat. Plants">
        <title>The Taxus genome provides insights into paclitaxel biosynthesis.</title>
        <authorList>
            <person name="Xiong X."/>
            <person name="Gou J."/>
            <person name="Liao Q."/>
            <person name="Li Y."/>
            <person name="Zhou Q."/>
            <person name="Bi G."/>
            <person name="Li C."/>
            <person name="Du R."/>
            <person name="Wang X."/>
            <person name="Sun T."/>
            <person name="Guo L."/>
            <person name="Liang H."/>
            <person name="Lu P."/>
            <person name="Wu Y."/>
            <person name="Zhang Z."/>
            <person name="Ro D.K."/>
            <person name="Shang Y."/>
            <person name="Huang S."/>
            <person name="Yan J."/>
        </authorList>
    </citation>
    <scope>NUCLEOTIDE SEQUENCE [LARGE SCALE GENOMIC DNA]</scope>
    <source>
        <strain evidence="1">Ta-2019</strain>
    </source>
</reference>
<protein>
    <submittedName>
        <fullName evidence="1">Uncharacterized protein</fullName>
    </submittedName>
</protein>
<evidence type="ECO:0000313" key="1">
    <source>
        <dbReference type="EMBL" id="KAH9320453.1"/>
    </source>
</evidence>